<dbReference type="InterPro" id="IPR057670">
    <property type="entry name" value="SH3_retrovirus"/>
</dbReference>
<evidence type="ECO:0000313" key="4">
    <source>
        <dbReference type="EMBL" id="GFA51306.1"/>
    </source>
</evidence>
<sequence>RPFKCPVTILNTKDYLGKFDGKADEGFFIGYSLNSKAFIVFNSRTRIVEENLHIRFSKNTHNVVGTQSNDYEGTKASDNAGQARKETKHDDGFKPSTDDVKKVNKDLRKEYECNDQDKEDNVNSTNNVNTVSLIVNVTGTNEDNKLPFDPNMLALEDVSIFNFSNDDEDDDIVADINNMDTTIQVSPIPTTRIHKDHPLNQVIRDLRSATQTRQMLKNLEEHGKKKNKRGIVIRNKAILVAQGRIQEEGIDYDEVFTPVVRIETIRLFLAYALFKDFVVYQMDVKSAFLYRKIKEQVYICQPPGFEDPDFPDRVYKVKKALYGLHQASRAWFSEVKNASTPMETQKPLLKDEDGEEVDVHMYRYQVNLKVSHLHDVKRIF</sequence>
<gene>
    <name evidence="4" type="ORF">Tci_623278</name>
</gene>
<feature type="non-terminal residue" evidence="4">
    <location>
        <position position="380"/>
    </location>
</feature>
<name>A0A699JSP4_TANCI</name>
<dbReference type="AlphaFoldDB" id="A0A699JSP4"/>
<dbReference type="Pfam" id="PF07727">
    <property type="entry name" value="RVT_2"/>
    <property type="match status" value="1"/>
</dbReference>
<feature type="non-terminal residue" evidence="4">
    <location>
        <position position="1"/>
    </location>
</feature>
<feature type="region of interest" description="Disordered" evidence="1">
    <location>
        <begin position="65"/>
        <end position="101"/>
    </location>
</feature>
<accession>A0A699JSP4</accession>
<feature type="compositionally biased region" description="Basic and acidic residues" evidence="1">
    <location>
        <begin position="83"/>
        <end position="101"/>
    </location>
</feature>
<evidence type="ECO:0000259" key="2">
    <source>
        <dbReference type="Pfam" id="PF07727"/>
    </source>
</evidence>
<feature type="domain" description="Reverse transcriptase Ty1/copia-type" evidence="2">
    <location>
        <begin position="222"/>
        <end position="337"/>
    </location>
</feature>
<dbReference type="EMBL" id="BKCJ010437174">
    <property type="protein sequence ID" value="GFA51306.1"/>
    <property type="molecule type" value="Genomic_DNA"/>
</dbReference>
<comment type="caution">
    <text evidence="4">The sequence shown here is derived from an EMBL/GenBank/DDBJ whole genome shotgun (WGS) entry which is preliminary data.</text>
</comment>
<protein>
    <submittedName>
        <fullName evidence="4">Retrovirus-related Pol polyprotein from transposon TNT 1-94</fullName>
    </submittedName>
</protein>
<reference evidence="4" key="1">
    <citation type="journal article" date="2019" name="Sci. Rep.">
        <title>Draft genome of Tanacetum cinerariifolium, the natural source of mosquito coil.</title>
        <authorList>
            <person name="Yamashiro T."/>
            <person name="Shiraishi A."/>
            <person name="Satake H."/>
            <person name="Nakayama K."/>
        </authorList>
    </citation>
    <scope>NUCLEOTIDE SEQUENCE</scope>
</reference>
<dbReference type="Pfam" id="PF25597">
    <property type="entry name" value="SH3_retrovirus"/>
    <property type="match status" value="1"/>
</dbReference>
<feature type="domain" description="Retroviral polymerase SH3-like" evidence="3">
    <location>
        <begin position="5"/>
        <end position="60"/>
    </location>
</feature>
<dbReference type="InterPro" id="IPR013103">
    <property type="entry name" value="RVT_2"/>
</dbReference>
<evidence type="ECO:0000256" key="1">
    <source>
        <dbReference type="SAM" id="MobiDB-lite"/>
    </source>
</evidence>
<feature type="compositionally biased region" description="Polar residues" evidence="1">
    <location>
        <begin position="65"/>
        <end position="80"/>
    </location>
</feature>
<organism evidence="4">
    <name type="scientific">Tanacetum cinerariifolium</name>
    <name type="common">Dalmatian daisy</name>
    <name type="synonym">Chrysanthemum cinerariifolium</name>
    <dbReference type="NCBI Taxonomy" id="118510"/>
    <lineage>
        <taxon>Eukaryota</taxon>
        <taxon>Viridiplantae</taxon>
        <taxon>Streptophyta</taxon>
        <taxon>Embryophyta</taxon>
        <taxon>Tracheophyta</taxon>
        <taxon>Spermatophyta</taxon>
        <taxon>Magnoliopsida</taxon>
        <taxon>eudicotyledons</taxon>
        <taxon>Gunneridae</taxon>
        <taxon>Pentapetalae</taxon>
        <taxon>asterids</taxon>
        <taxon>campanulids</taxon>
        <taxon>Asterales</taxon>
        <taxon>Asteraceae</taxon>
        <taxon>Asteroideae</taxon>
        <taxon>Anthemideae</taxon>
        <taxon>Anthemidinae</taxon>
        <taxon>Tanacetum</taxon>
    </lineage>
</organism>
<evidence type="ECO:0000259" key="3">
    <source>
        <dbReference type="Pfam" id="PF25597"/>
    </source>
</evidence>
<proteinExistence type="predicted"/>